<dbReference type="EMBL" id="JAAMPC010000008">
    <property type="protein sequence ID" value="KAG2297963.1"/>
    <property type="molecule type" value="Genomic_DNA"/>
</dbReference>
<comment type="caution">
    <text evidence="1">The sequence shown here is derived from an EMBL/GenBank/DDBJ whole genome shotgun (WGS) entry which is preliminary data.</text>
</comment>
<reference evidence="1 2" key="1">
    <citation type="submission" date="2020-02" db="EMBL/GenBank/DDBJ databases">
        <authorList>
            <person name="Ma Q."/>
            <person name="Huang Y."/>
            <person name="Song X."/>
            <person name="Pei D."/>
        </authorList>
    </citation>
    <scope>NUCLEOTIDE SEQUENCE [LARGE SCALE GENOMIC DNA]</scope>
    <source>
        <strain evidence="1">Sxm20200214</strain>
        <tissue evidence="1">Leaf</tissue>
    </source>
</reference>
<organism evidence="1 2">
    <name type="scientific">Brassica carinata</name>
    <name type="common">Ethiopian mustard</name>
    <name type="synonym">Abyssinian cabbage</name>
    <dbReference type="NCBI Taxonomy" id="52824"/>
    <lineage>
        <taxon>Eukaryota</taxon>
        <taxon>Viridiplantae</taxon>
        <taxon>Streptophyta</taxon>
        <taxon>Embryophyta</taxon>
        <taxon>Tracheophyta</taxon>
        <taxon>Spermatophyta</taxon>
        <taxon>Magnoliopsida</taxon>
        <taxon>eudicotyledons</taxon>
        <taxon>Gunneridae</taxon>
        <taxon>Pentapetalae</taxon>
        <taxon>rosids</taxon>
        <taxon>malvids</taxon>
        <taxon>Brassicales</taxon>
        <taxon>Brassicaceae</taxon>
        <taxon>Brassiceae</taxon>
        <taxon>Brassica</taxon>
    </lineage>
</organism>
<gene>
    <name evidence="1" type="ORF">Bca52824_034435</name>
</gene>
<sequence length="69" mass="7698">MATSVYNPDPKGIAYTVQIDASKRISFGIKDTVIDADSVCSNEKDMKLIEDDQKAQKLLIPLRPAFRNL</sequence>
<dbReference type="Proteomes" id="UP000886595">
    <property type="component" value="Unassembled WGS sequence"/>
</dbReference>
<accession>A0A8X7S2F2</accession>
<keyword evidence="2" id="KW-1185">Reference proteome</keyword>
<dbReference type="AlphaFoldDB" id="A0A8X7S2F2"/>
<proteinExistence type="predicted"/>
<protein>
    <submittedName>
        <fullName evidence="1">Uncharacterized protein</fullName>
    </submittedName>
</protein>
<name>A0A8X7S2F2_BRACI</name>
<evidence type="ECO:0000313" key="1">
    <source>
        <dbReference type="EMBL" id="KAG2297963.1"/>
    </source>
</evidence>
<evidence type="ECO:0000313" key="2">
    <source>
        <dbReference type="Proteomes" id="UP000886595"/>
    </source>
</evidence>